<sequence length="529" mass="58828">MSMRKVIVLALILQVSLAASSPPPVSCDDLDRSRNFALGGEVDSPDQLEQDWCVDARAGCVDQWAADGNESTYWDEEDNQSQYHLRIRRKKEEEEVNISGVSISGYEQHKFAPRSFQLVCDEALVADVADARYRNNVFETCFPPVPCRVLDLIIFQSYGSSPAVREIKLLAKSQSSARSTHGKLLLPASAQSSTCAHLAGQLLLCLGKGNQEVCQGDRIAHWNCIKGEADASKQGLNGHRSLNRLKEYRYGYLLYNPFDIYFAVAIELYGEWSEKEVELMRRYITTGDYVVEAGVHIGSLTVPLAQLVGPTGRVIGFEPQRVVYQMASANVALNGLWNVVLYNAGAGNSSDAMPVVRVACCFTLKCFCPSSLQMPIASYHPNALRNFGSVRVGMVPDEEETSIEHVRIMSIDELQLPACDFIKIDAEGFETQVIQGGWTTISAFLPTIYFEDNELNGRIGCSATTQRLKTELGYDCYHHAAPYFNSDNWHKERIDYFFVGGEPTLSYMILCVHASRILAPPQLVQLPCT</sequence>
<dbReference type="EMBL" id="HBKN01013953">
    <property type="protein sequence ID" value="CAE2289525.1"/>
    <property type="molecule type" value="Transcribed_RNA"/>
</dbReference>
<dbReference type="SUPFAM" id="SSF53335">
    <property type="entry name" value="S-adenosyl-L-methionine-dependent methyltransferases"/>
    <property type="match status" value="1"/>
</dbReference>
<reference evidence="4" key="1">
    <citation type="submission" date="2021-01" db="EMBL/GenBank/DDBJ databases">
        <authorList>
            <person name="Corre E."/>
            <person name="Pelletier E."/>
            <person name="Niang G."/>
            <person name="Scheremetjew M."/>
            <person name="Finn R."/>
            <person name="Kale V."/>
            <person name="Holt S."/>
            <person name="Cochrane G."/>
            <person name="Meng A."/>
            <person name="Brown T."/>
            <person name="Cohen L."/>
        </authorList>
    </citation>
    <scope>NUCLEOTIDE SEQUENCE</scope>
    <source>
        <strain evidence="4">CCMP 2712</strain>
    </source>
</reference>
<feature type="chain" id="PRO_5035585910" description="Methyltransferase FkbM domain-containing protein" evidence="1">
    <location>
        <begin position="19"/>
        <end position="529"/>
    </location>
</feature>
<feature type="domain" description="Methyltransferase FkbM" evidence="2">
    <location>
        <begin position="293"/>
        <end position="459"/>
    </location>
</feature>
<dbReference type="NCBIfam" id="TIGR01444">
    <property type="entry name" value="fkbM_fam"/>
    <property type="match status" value="1"/>
</dbReference>
<keyword evidence="1" id="KW-0732">Signal</keyword>
<evidence type="ECO:0000259" key="2">
    <source>
        <dbReference type="Pfam" id="PF05050"/>
    </source>
</evidence>
<gene>
    <name evidence="3" type="ORF">GTHE00462_LOCUS10864</name>
    <name evidence="4" type="ORF">GTHE00462_LOCUS10865</name>
</gene>
<name>A0A6U5YNC2_GUITH</name>
<evidence type="ECO:0000256" key="1">
    <source>
        <dbReference type="SAM" id="SignalP"/>
    </source>
</evidence>
<feature type="signal peptide" evidence="1">
    <location>
        <begin position="1"/>
        <end position="18"/>
    </location>
</feature>
<dbReference type="InterPro" id="IPR029063">
    <property type="entry name" value="SAM-dependent_MTases_sf"/>
</dbReference>
<accession>A0A6U5YNC2</accession>
<dbReference type="EMBL" id="HBKN01013954">
    <property type="protein sequence ID" value="CAE2289527.1"/>
    <property type="molecule type" value="Transcribed_RNA"/>
</dbReference>
<organism evidence="4">
    <name type="scientific">Guillardia theta</name>
    <name type="common">Cryptophyte</name>
    <name type="synonym">Cryptomonas phi</name>
    <dbReference type="NCBI Taxonomy" id="55529"/>
    <lineage>
        <taxon>Eukaryota</taxon>
        <taxon>Cryptophyceae</taxon>
        <taxon>Pyrenomonadales</taxon>
        <taxon>Geminigeraceae</taxon>
        <taxon>Guillardia</taxon>
    </lineage>
</organism>
<dbReference type="Gene3D" id="3.40.50.150">
    <property type="entry name" value="Vaccinia Virus protein VP39"/>
    <property type="match status" value="1"/>
</dbReference>
<dbReference type="PANTHER" id="PTHR34203">
    <property type="entry name" value="METHYLTRANSFERASE, FKBM FAMILY PROTEIN"/>
    <property type="match status" value="1"/>
</dbReference>
<evidence type="ECO:0000313" key="3">
    <source>
        <dbReference type="EMBL" id="CAE2289525.1"/>
    </source>
</evidence>
<protein>
    <recommendedName>
        <fullName evidence="2">Methyltransferase FkbM domain-containing protein</fullName>
    </recommendedName>
</protein>
<dbReference type="AlphaFoldDB" id="A0A6U5YNC2"/>
<dbReference type="InterPro" id="IPR052514">
    <property type="entry name" value="SAM-dependent_MTase"/>
</dbReference>
<proteinExistence type="predicted"/>
<dbReference type="PANTHER" id="PTHR34203:SF15">
    <property type="entry name" value="SLL1173 PROTEIN"/>
    <property type="match status" value="1"/>
</dbReference>
<evidence type="ECO:0000313" key="4">
    <source>
        <dbReference type="EMBL" id="CAE2289527.1"/>
    </source>
</evidence>
<dbReference type="Pfam" id="PF05050">
    <property type="entry name" value="Methyltransf_21"/>
    <property type="match status" value="1"/>
</dbReference>
<dbReference type="InterPro" id="IPR006342">
    <property type="entry name" value="FkbM_mtfrase"/>
</dbReference>